<keyword evidence="1" id="KW-0732">Signal</keyword>
<dbReference type="GO" id="GO:0004222">
    <property type="term" value="F:metalloendopeptidase activity"/>
    <property type="evidence" value="ECO:0007669"/>
    <property type="project" value="TreeGrafter"/>
</dbReference>
<dbReference type="AlphaFoldDB" id="A0A1M6FMW0"/>
<evidence type="ECO:0000256" key="1">
    <source>
        <dbReference type="ARBA" id="ARBA00022729"/>
    </source>
</evidence>
<accession>A0A1M6FMW0</accession>
<feature type="transmembrane region" description="Helical" evidence="2">
    <location>
        <begin position="15"/>
        <end position="37"/>
    </location>
</feature>
<dbReference type="PANTHER" id="PTHR21666">
    <property type="entry name" value="PEPTIDASE-RELATED"/>
    <property type="match status" value="1"/>
</dbReference>
<dbReference type="Proteomes" id="UP000184080">
    <property type="component" value="Unassembled WGS sequence"/>
</dbReference>
<dbReference type="EMBL" id="FQZO01000002">
    <property type="protein sequence ID" value="SHI99014.1"/>
    <property type="molecule type" value="Genomic_DNA"/>
</dbReference>
<proteinExistence type="predicted"/>
<dbReference type="InterPro" id="IPR016047">
    <property type="entry name" value="M23ase_b-sheet_dom"/>
</dbReference>
<evidence type="ECO:0000313" key="5">
    <source>
        <dbReference type="Proteomes" id="UP000184080"/>
    </source>
</evidence>
<dbReference type="Pfam" id="PF07501">
    <property type="entry name" value="G5"/>
    <property type="match status" value="1"/>
</dbReference>
<evidence type="ECO:0000259" key="3">
    <source>
        <dbReference type="PROSITE" id="PS51109"/>
    </source>
</evidence>
<dbReference type="PANTHER" id="PTHR21666:SF270">
    <property type="entry name" value="MUREIN HYDROLASE ACTIVATOR ENVC"/>
    <property type="match status" value="1"/>
</dbReference>
<dbReference type="Pfam" id="PF01551">
    <property type="entry name" value="Peptidase_M23"/>
    <property type="match status" value="1"/>
</dbReference>
<keyword evidence="4" id="KW-0378">Hydrolase</keyword>
<dbReference type="RefSeq" id="WP_073006043.1">
    <property type="nucleotide sequence ID" value="NZ_FQZO01000002.1"/>
</dbReference>
<dbReference type="SMART" id="SM01208">
    <property type="entry name" value="G5"/>
    <property type="match status" value="1"/>
</dbReference>
<reference evidence="4 5" key="1">
    <citation type="submission" date="2016-11" db="EMBL/GenBank/DDBJ databases">
        <authorList>
            <person name="Jaros S."/>
            <person name="Januszkiewicz K."/>
            <person name="Wedrychowicz H."/>
        </authorList>
    </citation>
    <scope>NUCLEOTIDE SEQUENCE [LARGE SCALE GENOMIC DNA]</scope>
    <source>
        <strain evidence="4 5">DSM 21864</strain>
    </source>
</reference>
<protein>
    <submittedName>
        <fullName evidence="4">Murein DD-endopeptidase MepM and murein hydrolase activator NlpD, contain LysM domain</fullName>
    </submittedName>
</protein>
<name>A0A1M6FMW0_9CLOT</name>
<dbReference type="STRING" id="1121298.SAMN05444401_2006"/>
<dbReference type="SUPFAM" id="SSF51261">
    <property type="entry name" value="Duplicated hybrid motif"/>
    <property type="match status" value="1"/>
</dbReference>
<sequence>MKDKACKKEKIKKSIMLILAFMIPYVSVYFSDIVGLFKNNTQMSSIKVLAATLNNKLQDSNDADFFVINNKPSAERNNVATKFKVLMNAKINTVKVIVNNEEAAVLYNKEEADRLIDNLKGYYLNNAKINKSTITAMDLKGNIEVKEALAYDWELDTMEGALNKLVNINKNNNLILETTAIEKHTEELSPSVSIISSSELNVGESKTQQGENGFKEIEKKIIYNNDKKVNETIIKEVIVKQPKETIITQGVRVSEENLTALLIRPSRGAISSFYGMRWGKMHKGTDFAGNIGDPVVASMDGTVKEAAFEPTYGNYIVLSHGNSIETLYGHCSELKVKSGDKVKKGDIIAAVGNTGRSTGPHLHFEVRVNGVAKDSLKYIPKTNGS</sequence>
<dbReference type="Gene3D" id="2.70.70.10">
    <property type="entry name" value="Glucose Permease (Domain IIA)"/>
    <property type="match status" value="1"/>
</dbReference>
<gene>
    <name evidence="4" type="ORF">SAMN05444401_2006</name>
</gene>
<organism evidence="4 5">
    <name type="scientific">Clostridium amylolyticum</name>
    <dbReference type="NCBI Taxonomy" id="1121298"/>
    <lineage>
        <taxon>Bacteria</taxon>
        <taxon>Bacillati</taxon>
        <taxon>Bacillota</taxon>
        <taxon>Clostridia</taxon>
        <taxon>Eubacteriales</taxon>
        <taxon>Clostridiaceae</taxon>
        <taxon>Clostridium</taxon>
    </lineage>
</organism>
<dbReference type="InterPro" id="IPR011098">
    <property type="entry name" value="G5_dom"/>
</dbReference>
<evidence type="ECO:0000313" key="4">
    <source>
        <dbReference type="EMBL" id="SHI99014.1"/>
    </source>
</evidence>
<keyword evidence="5" id="KW-1185">Reference proteome</keyword>
<dbReference type="CDD" id="cd12797">
    <property type="entry name" value="M23_peptidase"/>
    <property type="match status" value="1"/>
</dbReference>
<keyword evidence="2" id="KW-0472">Membrane</keyword>
<dbReference type="PROSITE" id="PS51109">
    <property type="entry name" value="G5"/>
    <property type="match status" value="1"/>
</dbReference>
<dbReference type="InterPro" id="IPR050570">
    <property type="entry name" value="Cell_wall_metabolism_enzyme"/>
</dbReference>
<evidence type="ECO:0000256" key="2">
    <source>
        <dbReference type="SAM" id="Phobius"/>
    </source>
</evidence>
<keyword evidence="2" id="KW-1133">Transmembrane helix</keyword>
<keyword evidence="2" id="KW-0812">Transmembrane</keyword>
<dbReference type="InterPro" id="IPR011055">
    <property type="entry name" value="Dup_hybrid_motif"/>
</dbReference>
<feature type="domain" description="G5" evidence="3">
    <location>
        <begin position="174"/>
        <end position="253"/>
    </location>
</feature>
<dbReference type="OrthoDB" id="9809488at2"/>
<dbReference type="Gene3D" id="2.20.230.10">
    <property type="entry name" value="Resuscitation-promoting factor rpfb"/>
    <property type="match status" value="1"/>
</dbReference>